<dbReference type="SMART" id="SM00478">
    <property type="entry name" value="ENDO3c"/>
    <property type="match status" value="1"/>
</dbReference>
<dbReference type="Proteomes" id="UP001501844">
    <property type="component" value="Unassembled WGS sequence"/>
</dbReference>
<dbReference type="CDD" id="cd00056">
    <property type="entry name" value="ENDO3c"/>
    <property type="match status" value="1"/>
</dbReference>
<dbReference type="RefSeq" id="WP_345162529.1">
    <property type="nucleotide sequence ID" value="NZ_BAABGX010000001.1"/>
</dbReference>
<dbReference type="SUPFAM" id="SSF48150">
    <property type="entry name" value="DNA-glycosylase"/>
    <property type="match status" value="1"/>
</dbReference>
<dbReference type="InterPro" id="IPR011257">
    <property type="entry name" value="DNA_glycosylase"/>
</dbReference>
<feature type="domain" description="HhH-GPD" evidence="6">
    <location>
        <begin position="41"/>
        <end position="197"/>
    </location>
</feature>
<sequence length="201" mass="22713">MASSTLFPQDALLEDLVRKQTPIVLTENRKPIYDSLLSSIISQQLSVKAAATIKNRFLALFPENNPKPELVLTASVEELRSVGLSGQKVGYVKSVAQHKLDGLLEDQDIAHLPDEELIDRLVAIKGIGRWSAEMILMFALQRPDVMPVDDLGIYNAMKRLYQFTEPHKEAKKKMLALSENWRPNRTLACLYLWQSLNNTPD</sequence>
<comment type="similarity">
    <text evidence="2">Belongs to the alkylbase DNA glycosidase AlkA family.</text>
</comment>
<keyword evidence="5" id="KW-0234">DNA repair</keyword>
<dbReference type="Pfam" id="PF00730">
    <property type="entry name" value="HhH-GPD"/>
    <property type="match status" value="1"/>
</dbReference>
<comment type="caution">
    <text evidence="7">The sequence shown here is derived from an EMBL/GenBank/DDBJ whole genome shotgun (WGS) entry which is preliminary data.</text>
</comment>
<evidence type="ECO:0000259" key="6">
    <source>
        <dbReference type="SMART" id="SM00478"/>
    </source>
</evidence>
<dbReference type="EC" id="3.2.2.21" evidence="3"/>
<dbReference type="InterPro" id="IPR051912">
    <property type="entry name" value="Alkylbase_DNA_Glycosylase/TA"/>
</dbReference>
<dbReference type="PROSITE" id="PS00516">
    <property type="entry name" value="ALKYLBASE_DNA_GLYCOS"/>
    <property type="match status" value="1"/>
</dbReference>
<dbReference type="PANTHER" id="PTHR43003">
    <property type="entry name" value="DNA-3-METHYLADENINE GLYCOSYLASE"/>
    <property type="match status" value="1"/>
</dbReference>
<organism evidence="7 8">
    <name type="scientific">Nibribacter koreensis</name>
    <dbReference type="NCBI Taxonomy" id="1084519"/>
    <lineage>
        <taxon>Bacteria</taxon>
        <taxon>Pseudomonadati</taxon>
        <taxon>Bacteroidota</taxon>
        <taxon>Cytophagia</taxon>
        <taxon>Cytophagales</taxon>
        <taxon>Hymenobacteraceae</taxon>
        <taxon>Nibribacter</taxon>
    </lineage>
</organism>
<keyword evidence="4" id="KW-0227">DNA damage</keyword>
<evidence type="ECO:0000313" key="7">
    <source>
        <dbReference type="EMBL" id="GAA4298981.1"/>
    </source>
</evidence>
<name>A0ABP8FAG4_9BACT</name>
<gene>
    <name evidence="7" type="ORF">GCM10023183_07720</name>
</gene>
<comment type="catalytic activity">
    <reaction evidence="1">
        <text>Hydrolysis of alkylated DNA, releasing 3-methyladenine, 3-methylguanine, 7-methylguanine and 7-methyladenine.</text>
        <dbReference type="EC" id="3.2.2.21"/>
    </reaction>
</comment>
<evidence type="ECO:0000256" key="1">
    <source>
        <dbReference type="ARBA" id="ARBA00000086"/>
    </source>
</evidence>
<evidence type="ECO:0000256" key="2">
    <source>
        <dbReference type="ARBA" id="ARBA00010817"/>
    </source>
</evidence>
<evidence type="ECO:0000256" key="5">
    <source>
        <dbReference type="ARBA" id="ARBA00023204"/>
    </source>
</evidence>
<evidence type="ECO:0000313" key="8">
    <source>
        <dbReference type="Proteomes" id="UP001501844"/>
    </source>
</evidence>
<dbReference type="Gene3D" id="1.10.340.30">
    <property type="entry name" value="Hypothetical protein, domain 2"/>
    <property type="match status" value="1"/>
</dbReference>
<dbReference type="EMBL" id="BAABGX010000001">
    <property type="protein sequence ID" value="GAA4298981.1"/>
    <property type="molecule type" value="Genomic_DNA"/>
</dbReference>
<dbReference type="Gene3D" id="1.10.1670.40">
    <property type="match status" value="1"/>
</dbReference>
<evidence type="ECO:0000256" key="4">
    <source>
        <dbReference type="ARBA" id="ARBA00022763"/>
    </source>
</evidence>
<dbReference type="InterPro" id="IPR000035">
    <property type="entry name" value="Alkylbase_DNA_glycsylse_CS"/>
</dbReference>
<keyword evidence="8" id="KW-1185">Reference proteome</keyword>
<accession>A0ABP8FAG4</accession>
<evidence type="ECO:0000256" key="3">
    <source>
        <dbReference type="ARBA" id="ARBA00012000"/>
    </source>
</evidence>
<dbReference type="PANTHER" id="PTHR43003:SF5">
    <property type="entry name" value="DNA-3-METHYLADENINE GLYCOSYLASE"/>
    <property type="match status" value="1"/>
</dbReference>
<dbReference type="InterPro" id="IPR003265">
    <property type="entry name" value="HhH-GPD_domain"/>
</dbReference>
<reference evidence="8" key="1">
    <citation type="journal article" date="2019" name="Int. J. Syst. Evol. Microbiol.">
        <title>The Global Catalogue of Microorganisms (GCM) 10K type strain sequencing project: providing services to taxonomists for standard genome sequencing and annotation.</title>
        <authorList>
            <consortium name="The Broad Institute Genomics Platform"/>
            <consortium name="The Broad Institute Genome Sequencing Center for Infectious Disease"/>
            <person name="Wu L."/>
            <person name="Ma J."/>
        </authorList>
    </citation>
    <scope>NUCLEOTIDE SEQUENCE [LARGE SCALE GENOMIC DNA]</scope>
    <source>
        <strain evidence="8">JCM 17917</strain>
    </source>
</reference>
<protein>
    <recommendedName>
        <fullName evidence="3">DNA-3-methyladenine glycosylase II</fullName>
        <ecNumber evidence="3">3.2.2.21</ecNumber>
    </recommendedName>
</protein>
<proteinExistence type="inferred from homology"/>